<organism evidence="3 4">
    <name type="scientific">Cannabis sativa</name>
    <name type="common">Hemp</name>
    <name type="synonym">Marijuana</name>
    <dbReference type="NCBI Taxonomy" id="3483"/>
    <lineage>
        <taxon>Eukaryota</taxon>
        <taxon>Viridiplantae</taxon>
        <taxon>Streptophyta</taxon>
        <taxon>Embryophyta</taxon>
        <taxon>Tracheophyta</taxon>
        <taxon>Spermatophyta</taxon>
        <taxon>Magnoliopsida</taxon>
        <taxon>eudicotyledons</taxon>
        <taxon>Gunneridae</taxon>
        <taxon>Pentapetalae</taxon>
        <taxon>rosids</taxon>
        <taxon>fabids</taxon>
        <taxon>Rosales</taxon>
        <taxon>Cannabaceae</taxon>
        <taxon>Cannabis</taxon>
    </lineage>
</organism>
<dbReference type="InterPro" id="IPR044730">
    <property type="entry name" value="RNase_H-like_dom_plant"/>
</dbReference>
<dbReference type="GO" id="GO:0003676">
    <property type="term" value="F:nucleic acid binding"/>
    <property type="evidence" value="ECO:0007669"/>
    <property type="project" value="InterPro"/>
</dbReference>
<dbReference type="AlphaFoldDB" id="A0A803PY89"/>
<dbReference type="CDD" id="cd06222">
    <property type="entry name" value="RNase_H_like"/>
    <property type="match status" value="1"/>
</dbReference>
<evidence type="ECO:0000259" key="1">
    <source>
        <dbReference type="Pfam" id="PF13456"/>
    </source>
</evidence>
<dbReference type="InterPro" id="IPR002156">
    <property type="entry name" value="RNaseH_domain"/>
</dbReference>
<dbReference type="GO" id="GO:0004523">
    <property type="term" value="F:RNA-DNA hybrid ribonuclease activity"/>
    <property type="evidence" value="ECO:0007669"/>
    <property type="project" value="InterPro"/>
</dbReference>
<proteinExistence type="predicted"/>
<dbReference type="EMBL" id="UZAU01000563">
    <property type="status" value="NOT_ANNOTATED_CDS"/>
    <property type="molecule type" value="Genomic_DNA"/>
</dbReference>
<evidence type="ECO:0000259" key="2">
    <source>
        <dbReference type="Pfam" id="PF13966"/>
    </source>
</evidence>
<dbReference type="Proteomes" id="UP000596661">
    <property type="component" value="Chromosome 6"/>
</dbReference>
<dbReference type="Gene3D" id="3.30.420.10">
    <property type="entry name" value="Ribonuclease H-like superfamily/Ribonuclease H"/>
    <property type="match status" value="1"/>
</dbReference>
<reference evidence="3" key="2">
    <citation type="submission" date="2021-03" db="UniProtKB">
        <authorList>
            <consortium name="EnsemblPlants"/>
        </authorList>
    </citation>
    <scope>IDENTIFICATION</scope>
</reference>
<dbReference type="Pfam" id="PF13456">
    <property type="entry name" value="RVT_3"/>
    <property type="match status" value="1"/>
</dbReference>
<dbReference type="PANTHER" id="PTHR47723:SF24">
    <property type="entry name" value="RNASE H TYPE-1 DOMAIN-CONTAINING PROTEIN"/>
    <property type="match status" value="1"/>
</dbReference>
<feature type="domain" description="RNase H type-1" evidence="1">
    <location>
        <begin position="223"/>
        <end position="342"/>
    </location>
</feature>
<dbReference type="InterPro" id="IPR026960">
    <property type="entry name" value="RVT-Znf"/>
</dbReference>
<reference evidence="3" key="1">
    <citation type="submission" date="2018-11" db="EMBL/GenBank/DDBJ databases">
        <authorList>
            <person name="Grassa J C."/>
        </authorList>
    </citation>
    <scope>NUCLEOTIDE SEQUENCE [LARGE SCALE GENOMIC DNA]</scope>
</reference>
<keyword evidence="4" id="KW-1185">Reference proteome</keyword>
<protein>
    <recommendedName>
        <fullName evidence="5">RNase H type-1 domain-containing protein</fullName>
    </recommendedName>
</protein>
<sequence>MPNCLMARILKALYFPHDTFLEANIGHFGSSVWRSILWGREVLMKGSRWCVGDGSSIRINEDHWLPRGTPFSLRSKVSLPEGVTIDKLLTEDGTWKTAEVCSWFHVDDIPWVLGITPITSRSDWFTWSLTNHGQYTVASGYKLRFTHLDIVECSNKSTLKAWWKFVWGSKLTPKMKNFIWRVFNQWLPTKVELTKQVMQSRPEQDVRPKRSWQPPPPDHVLINIDASVVQDKPGCGLSAIIRDHNGQLIVAESLFIPGMLSIQLAEAYAIRMGLLLAQKWSLKKVHVSADCLGVVSALQASPTSLSDWGMIIQEILMLQKHFTFVQFSFVHRECYAVANALAIWNRKTQSCNLWTIDLPDCAATLLLVEKPLVAV</sequence>
<evidence type="ECO:0000313" key="4">
    <source>
        <dbReference type="Proteomes" id="UP000596661"/>
    </source>
</evidence>
<accession>A0A803PY89</accession>
<dbReference type="InterPro" id="IPR053151">
    <property type="entry name" value="RNase_H-like"/>
</dbReference>
<dbReference type="PANTHER" id="PTHR47723">
    <property type="entry name" value="OS05G0353850 PROTEIN"/>
    <property type="match status" value="1"/>
</dbReference>
<name>A0A803PY89_CANSA</name>
<dbReference type="InterPro" id="IPR012337">
    <property type="entry name" value="RNaseH-like_sf"/>
</dbReference>
<dbReference type="Pfam" id="PF13966">
    <property type="entry name" value="zf-RVT"/>
    <property type="match status" value="1"/>
</dbReference>
<dbReference type="SUPFAM" id="SSF53098">
    <property type="entry name" value="Ribonuclease H-like"/>
    <property type="match status" value="1"/>
</dbReference>
<dbReference type="InterPro" id="IPR036397">
    <property type="entry name" value="RNaseH_sf"/>
</dbReference>
<evidence type="ECO:0008006" key="5">
    <source>
        <dbReference type="Google" id="ProtNLM"/>
    </source>
</evidence>
<dbReference type="Gramene" id="evm.model.06.404">
    <property type="protein sequence ID" value="cds.evm.model.06.404"/>
    <property type="gene ID" value="evm.TU.06.404"/>
</dbReference>
<feature type="domain" description="Reverse transcriptase zinc-binding" evidence="2">
    <location>
        <begin position="155"/>
        <end position="201"/>
    </location>
</feature>
<dbReference type="EnsemblPlants" id="evm.model.06.404">
    <property type="protein sequence ID" value="cds.evm.model.06.404"/>
    <property type="gene ID" value="evm.TU.06.404"/>
</dbReference>
<evidence type="ECO:0000313" key="3">
    <source>
        <dbReference type="EnsemblPlants" id="cds.evm.model.06.404"/>
    </source>
</evidence>